<gene>
    <name evidence="9" type="ORF">CTOB1V02_LOCUS4005</name>
</gene>
<evidence type="ECO:0000256" key="3">
    <source>
        <dbReference type="ARBA" id="ARBA00022692"/>
    </source>
</evidence>
<dbReference type="CDD" id="cd17318">
    <property type="entry name" value="MFS_SLC17"/>
    <property type="match status" value="1"/>
</dbReference>
<keyword evidence="5 8" id="KW-1133">Transmembrane helix</keyword>
<organism evidence="9">
    <name type="scientific">Cyprideis torosa</name>
    <dbReference type="NCBI Taxonomy" id="163714"/>
    <lineage>
        <taxon>Eukaryota</taxon>
        <taxon>Metazoa</taxon>
        <taxon>Ecdysozoa</taxon>
        <taxon>Arthropoda</taxon>
        <taxon>Crustacea</taxon>
        <taxon>Oligostraca</taxon>
        <taxon>Ostracoda</taxon>
        <taxon>Podocopa</taxon>
        <taxon>Podocopida</taxon>
        <taxon>Cytherocopina</taxon>
        <taxon>Cytheroidea</taxon>
        <taxon>Cytherideidae</taxon>
        <taxon>Cyprideis</taxon>
    </lineage>
</organism>
<comment type="subcellular location">
    <subcellularLocation>
        <location evidence="1">Membrane</location>
        <topology evidence="1">Multi-pass membrane protein</topology>
    </subcellularLocation>
</comment>
<sequence length="504" mass="55555">MAWSAKAKETAPWITRYIFVGLSFISFICNYMMRLNVSLAIVAMVNHTAVNENDEDSGSDSECGKQNEQTEDDAAEDGPFVWDESDQAIILGSLWYGYCCSQIVAGRAAERFGAKQILGTCLGLCALLSLLTPLMAKVSFVALVIIRIVMGVLEGVSYPVMNVMIAKWAPKEERSRISAFVYAGSNTGTALTFSLGGFLIDAFGWESLFYFSGAVTLIWWILWILLVYDSPTQHPRISPEELHYILSSQEHTTSSKRISQTPWKSIVTSRPYLAAVFACFGNSIGLNLLLSKLPTYMALVLGFNIVSNGLLSALPYVLYIGYGFIHAYVSDWMIEKRILTTTQARKISNSIAEVSAALCFIGVALVGCNTSASVAFFAIAGLLEGADLSGFLPNSVDLAPNYAGTLMGIGNTLASFTAWIVPFVVGLIVDGKNTLERWRKVFYLTAGFLLVSSLIYVVFGSGEEQPWNRTYTETELTPPSRTEKINDEETPHEPSDLQKRRRRY</sequence>
<evidence type="ECO:0000256" key="4">
    <source>
        <dbReference type="ARBA" id="ARBA00022847"/>
    </source>
</evidence>
<feature type="transmembrane region" description="Helical" evidence="8">
    <location>
        <begin position="441"/>
        <end position="459"/>
    </location>
</feature>
<feature type="region of interest" description="Disordered" evidence="7">
    <location>
        <begin position="52"/>
        <end position="78"/>
    </location>
</feature>
<dbReference type="SUPFAM" id="SSF103473">
    <property type="entry name" value="MFS general substrate transporter"/>
    <property type="match status" value="1"/>
</dbReference>
<dbReference type="FunFam" id="1.20.1250.20:FF:000003">
    <property type="entry name" value="Solute carrier family 17 member 3"/>
    <property type="match status" value="1"/>
</dbReference>
<dbReference type="PANTHER" id="PTHR11662">
    <property type="entry name" value="SOLUTE CARRIER FAMILY 17"/>
    <property type="match status" value="1"/>
</dbReference>
<dbReference type="PANTHER" id="PTHR11662:SF399">
    <property type="entry name" value="FI19708P1-RELATED"/>
    <property type="match status" value="1"/>
</dbReference>
<dbReference type="InterPro" id="IPR050382">
    <property type="entry name" value="MFS_Na/Anion_cotransporter"/>
</dbReference>
<evidence type="ECO:0000256" key="7">
    <source>
        <dbReference type="SAM" id="MobiDB-lite"/>
    </source>
</evidence>
<keyword evidence="6 8" id="KW-0472">Membrane</keyword>
<feature type="transmembrane region" description="Helical" evidence="8">
    <location>
        <begin position="117"/>
        <end position="134"/>
    </location>
</feature>
<feature type="compositionally biased region" description="Basic and acidic residues" evidence="7">
    <location>
        <begin position="481"/>
        <end position="498"/>
    </location>
</feature>
<feature type="transmembrane region" description="Helical" evidence="8">
    <location>
        <begin position="179"/>
        <end position="203"/>
    </location>
</feature>
<feature type="transmembrane region" description="Helical" evidence="8">
    <location>
        <begin position="310"/>
        <end position="329"/>
    </location>
</feature>
<dbReference type="GO" id="GO:0006820">
    <property type="term" value="P:monoatomic anion transport"/>
    <property type="evidence" value="ECO:0007669"/>
    <property type="project" value="TreeGrafter"/>
</dbReference>
<feature type="region of interest" description="Disordered" evidence="7">
    <location>
        <begin position="472"/>
        <end position="504"/>
    </location>
</feature>
<keyword evidence="2" id="KW-0813">Transport</keyword>
<protein>
    <submittedName>
        <fullName evidence="9">Uncharacterized protein</fullName>
    </submittedName>
</protein>
<proteinExistence type="predicted"/>
<dbReference type="InterPro" id="IPR020846">
    <property type="entry name" value="MFS_dom"/>
</dbReference>
<dbReference type="GO" id="GO:0016020">
    <property type="term" value="C:membrane"/>
    <property type="evidence" value="ECO:0007669"/>
    <property type="project" value="UniProtKB-SubCell"/>
</dbReference>
<dbReference type="Gene3D" id="1.20.1250.20">
    <property type="entry name" value="MFS general substrate transporter like domains"/>
    <property type="match status" value="2"/>
</dbReference>
<dbReference type="AlphaFoldDB" id="A0A7R8ZLL4"/>
<feature type="transmembrane region" description="Helical" evidence="8">
    <location>
        <begin position="272"/>
        <end position="290"/>
    </location>
</feature>
<dbReference type="InterPro" id="IPR011701">
    <property type="entry name" value="MFS"/>
</dbReference>
<dbReference type="Pfam" id="PF07690">
    <property type="entry name" value="MFS_1"/>
    <property type="match status" value="1"/>
</dbReference>
<name>A0A7R8ZLL4_9CRUS</name>
<keyword evidence="4" id="KW-0769">Symport</keyword>
<accession>A0A7R8ZLL4</accession>
<dbReference type="GO" id="GO:0015293">
    <property type="term" value="F:symporter activity"/>
    <property type="evidence" value="ECO:0007669"/>
    <property type="project" value="UniProtKB-KW"/>
</dbReference>
<dbReference type="OrthoDB" id="2985014at2759"/>
<feature type="transmembrane region" description="Helical" evidence="8">
    <location>
        <begin position="209"/>
        <end position="228"/>
    </location>
</feature>
<evidence type="ECO:0000256" key="6">
    <source>
        <dbReference type="ARBA" id="ARBA00023136"/>
    </source>
</evidence>
<reference evidence="9" key="1">
    <citation type="submission" date="2020-11" db="EMBL/GenBank/DDBJ databases">
        <authorList>
            <person name="Tran Van P."/>
        </authorList>
    </citation>
    <scope>NUCLEOTIDE SEQUENCE</scope>
</reference>
<evidence type="ECO:0000313" key="9">
    <source>
        <dbReference type="EMBL" id="CAD7226080.1"/>
    </source>
</evidence>
<feature type="transmembrane region" description="Helical" evidence="8">
    <location>
        <begin position="350"/>
        <end position="383"/>
    </location>
</feature>
<evidence type="ECO:0000256" key="8">
    <source>
        <dbReference type="SAM" id="Phobius"/>
    </source>
</evidence>
<evidence type="ECO:0000256" key="2">
    <source>
        <dbReference type="ARBA" id="ARBA00022448"/>
    </source>
</evidence>
<dbReference type="EMBL" id="OB660737">
    <property type="protein sequence ID" value="CAD7226080.1"/>
    <property type="molecule type" value="Genomic_DNA"/>
</dbReference>
<evidence type="ECO:0000256" key="5">
    <source>
        <dbReference type="ARBA" id="ARBA00022989"/>
    </source>
</evidence>
<keyword evidence="3 8" id="KW-0812">Transmembrane</keyword>
<dbReference type="PROSITE" id="PS50850">
    <property type="entry name" value="MFS"/>
    <property type="match status" value="1"/>
</dbReference>
<dbReference type="InterPro" id="IPR036259">
    <property type="entry name" value="MFS_trans_sf"/>
</dbReference>
<feature type="transmembrane region" description="Helical" evidence="8">
    <location>
        <begin position="403"/>
        <end position="429"/>
    </location>
</feature>
<feature type="transmembrane region" description="Helical" evidence="8">
    <location>
        <begin position="13"/>
        <end position="33"/>
    </location>
</feature>
<feature type="transmembrane region" description="Helical" evidence="8">
    <location>
        <begin position="140"/>
        <end position="158"/>
    </location>
</feature>
<evidence type="ECO:0000256" key="1">
    <source>
        <dbReference type="ARBA" id="ARBA00004141"/>
    </source>
</evidence>